<dbReference type="Gene3D" id="1.10.10.60">
    <property type="entry name" value="Homeodomain-like"/>
    <property type="match status" value="1"/>
</dbReference>
<dbReference type="GO" id="GO:0003714">
    <property type="term" value="F:transcription corepressor activity"/>
    <property type="evidence" value="ECO:0007669"/>
    <property type="project" value="TreeGrafter"/>
</dbReference>
<accession>A0A420HV40</accession>
<feature type="compositionally biased region" description="Polar residues" evidence="8">
    <location>
        <begin position="335"/>
        <end position="345"/>
    </location>
</feature>
<evidence type="ECO:0000256" key="1">
    <source>
        <dbReference type="ARBA" id="ARBA00004123"/>
    </source>
</evidence>
<dbReference type="PANTHER" id="PTHR12855:SF10">
    <property type="entry name" value="DNA METHYLTRANSFERASE 1-ASSOCIATED PROTEIN 1"/>
    <property type="match status" value="1"/>
</dbReference>
<dbReference type="InterPro" id="IPR027109">
    <property type="entry name" value="Swc4/Dmap1"/>
</dbReference>
<sequence length="554" mass="63077">MSSHDFRDMLNLTGERRSGKKPKASGPKAALKGLAREVQNLNGDNPIAIVPKTSIFKKRRLGSRKLAAKWQLKPFKNTARDDQSLILKHWRRKLEDPVLPDGEDLNLATRTDIEDSIFAKFNVRVKVVNYNEDKYHTHLQSPDWTMDETKYLMKLAEEYDLRWPVIWDRYNYLPSSSVTSLGTSEKAIHPITNIRSMEDIKERYYKVSAKIMQLSSDKNCLSSYESNQLEAMLKFNKQQEIARKRFAEATFHRTAEEAKEEENLLVELKRILARSEKLGHERQELYTLLDAPPSTNNIGAYTSSQGLQQLLASLVQADKAKRSKSLSKSVVSPAGPNQNNQTNIYVDSRRDSNVKEPTSATISNKKLTSGSSDRRQLTPEEETLYGVRYFDRITTTGPAFRHDKIMKQIISKSSIQQAKIRNILTELRIPPRLLMPTYRVGEIFECLQQDISTLLELRKFADKLQGEIGVLIALKEERGKLGQLSEPNAENQKDKTEENEDDNSATIDTAAKEAIGLKTESLIIDENKEIGTILGAHKRSTSVVSNQSLKRRKK</sequence>
<evidence type="ECO:0000313" key="11">
    <source>
        <dbReference type="Proteomes" id="UP000286134"/>
    </source>
</evidence>
<comment type="caution">
    <text evidence="10">The sequence shown here is derived from an EMBL/GenBank/DDBJ whole genome shotgun (WGS) entry which is preliminary data.</text>
</comment>
<feature type="region of interest" description="Disordered" evidence="8">
    <location>
        <begin position="1"/>
        <end position="29"/>
    </location>
</feature>
<evidence type="ECO:0000256" key="5">
    <source>
        <dbReference type="ARBA" id="ARBA00023015"/>
    </source>
</evidence>
<feature type="compositionally biased region" description="Polar residues" evidence="8">
    <location>
        <begin position="355"/>
        <end position="371"/>
    </location>
</feature>
<dbReference type="GO" id="GO:0006338">
    <property type="term" value="P:chromatin remodeling"/>
    <property type="evidence" value="ECO:0007669"/>
    <property type="project" value="InterPro"/>
</dbReference>
<evidence type="ECO:0000256" key="4">
    <source>
        <dbReference type="ARBA" id="ARBA00022853"/>
    </source>
</evidence>
<evidence type="ECO:0000256" key="8">
    <source>
        <dbReference type="SAM" id="MobiDB-lite"/>
    </source>
</evidence>
<comment type="similarity">
    <text evidence="2">Belongs to the SWC4 family.</text>
</comment>
<protein>
    <recommendedName>
        <fullName evidence="3">SWR1-complex protein 4</fullName>
    </recommendedName>
</protein>
<evidence type="ECO:0000256" key="6">
    <source>
        <dbReference type="ARBA" id="ARBA00023163"/>
    </source>
</evidence>
<keyword evidence="5" id="KW-0805">Transcription regulation</keyword>
<proteinExistence type="inferred from homology"/>
<comment type="subcellular location">
    <subcellularLocation>
        <location evidence="1">Nucleus</location>
    </subcellularLocation>
</comment>
<keyword evidence="11" id="KW-1185">Reference proteome</keyword>
<dbReference type="GO" id="GO:0006281">
    <property type="term" value="P:DNA repair"/>
    <property type="evidence" value="ECO:0007669"/>
    <property type="project" value="InterPro"/>
</dbReference>
<organism evidence="10 11">
    <name type="scientific">Erysiphe neolycopersici</name>
    <dbReference type="NCBI Taxonomy" id="212602"/>
    <lineage>
        <taxon>Eukaryota</taxon>
        <taxon>Fungi</taxon>
        <taxon>Dikarya</taxon>
        <taxon>Ascomycota</taxon>
        <taxon>Pezizomycotina</taxon>
        <taxon>Leotiomycetes</taxon>
        <taxon>Erysiphales</taxon>
        <taxon>Erysiphaceae</taxon>
        <taxon>Erysiphe</taxon>
    </lineage>
</organism>
<keyword evidence="7" id="KW-0539">Nucleus</keyword>
<gene>
    <name evidence="10" type="ORF">OnM2_043014</name>
</gene>
<keyword evidence="4" id="KW-0156">Chromatin regulator</keyword>
<reference evidence="10 11" key="1">
    <citation type="journal article" date="2018" name="BMC Genomics">
        <title>Comparative genome analyses reveal sequence features reflecting distinct modes of host-adaptation between dicot and monocot powdery mildew.</title>
        <authorList>
            <person name="Wu Y."/>
            <person name="Ma X."/>
            <person name="Pan Z."/>
            <person name="Kale S.D."/>
            <person name="Song Y."/>
            <person name="King H."/>
            <person name="Zhang Q."/>
            <person name="Presley C."/>
            <person name="Deng X."/>
            <person name="Wei C.I."/>
            <person name="Xiao S."/>
        </authorList>
    </citation>
    <scope>NUCLEOTIDE SEQUENCE [LARGE SCALE GENOMIC DNA]</scope>
    <source>
        <strain evidence="10">UMSG2</strain>
    </source>
</reference>
<dbReference type="GO" id="GO:0035267">
    <property type="term" value="C:NuA4 histone acetyltransferase complex"/>
    <property type="evidence" value="ECO:0007669"/>
    <property type="project" value="InterPro"/>
</dbReference>
<dbReference type="OrthoDB" id="19740at2759"/>
<evidence type="ECO:0000256" key="2">
    <source>
        <dbReference type="ARBA" id="ARBA00006918"/>
    </source>
</evidence>
<dbReference type="PANTHER" id="PTHR12855">
    <property type="entry name" value="DNA METHYLTRANSFERASE 1-ASSOCIATED PROTEIN 1 FAMILY MEMBER"/>
    <property type="match status" value="1"/>
</dbReference>
<keyword evidence="6" id="KW-0804">Transcription</keyword>
<feature type="domain" description="DAMP1 SANT/Myb-like" evidence="9">
    <location>
        <begin position="118"/>
        <end position="212"/>
    </location>
</feature>
<evidence type="ECO:0000313" key="10">
    <source>
        <dbReference type="EMBL" id="RKF61280.1"/>
    </source>
</evidence>
<dbReference type="EMBL" id="MCFK01004357">
    <property type="protein sequence ID" value="RKF61280.1"/>
    <property type="molecule type" value="Genomic_DNA"/>
</dbReference>
<evidence type="ECO:0000259" key="9">
    <source>
        <dbReference type="Pfam" id="PF16282"/>
    </source>
</evidence>
<dbReference type="InterPro" id="IPR032563">
    <property type="entry name" value="DAMP1_SANT-like"/>
</dbReference>
<evidence type="ECO:0000256" key="7">
    <source>
        <dbReference type="ARBA" id="ARBA00023242"/>
    </source>
</evidence>
<evidence type="ECO:0000256" key="3">
    <source>
        <dbReference type="ARBA" id="ARBA00019132"/>
    </source>
</evidence>
<dbReference type="STRING" id="212602.A0A420HV40"/>
<dbReference type="GO" id="GO:0000812">
    <property type="term" value="C:Swr1 complex"/>
    <property type="evidence" value="ECO:0007669"/>
    <property type="project" value="TreeGrafter"/>
</dbReference>
<dbReference type="GO" id="GO:0000122">
    <property type="term" value="P:negative regulation of transcription by RNA polymerase II"/>
    <property type="evidence" value="ECO:0007669"/>
    <property type="project" value="TreeGrafter"/>
</dbReference>
<feature type="region of interest" description="Disordered" evidence="8">
    <location>
        <begin position="325"/>
        <end position="378"/>
    </location>
</feature>
<dbReference type="AlphaFoldDB" id="A0A420HV40"/>
<name>A0A420HV40_9PEZI</name>
<dbReference type="Pfam" id="PF16282">
    <property type="entry name" value="SANT_DAMP1_like"/>
    <property type="match status" value="1"/>
</dbReference>
<dbReference type="Proteomes" id="UP000286134">
    <property type="component" value="Unassembled WGS sequence"/>
</dbReference>
<feature type="region of interest" description="Disordered" evidence="8">
    <location>
        <begin position="482"/>
        <end position="507"/>
    </location>
</feature>